<evidence type="ECO:0000313" key="3">
    <source>
        <dbReference type="Proteomes" id="UP000009882"/>
    </source>
</evidence>
<dbReference type="PROSITE" id="PS51257">
    <property type="entry name" value="PROKAR_LIPOPROTEIN"/>
    <property type="match status" value="1"/>
</dbReference>
<reference evidence="3" key="1">
    <citation type="journal article" date="2012" name="BMC Genomics">
        <title>Genome sequence of the necrotrophic fungus Penicillium digitatum, the main postharvest pathogen of citrus.</title>
        <authorList>
            <person name="Marcet-Houben M."/>
            <person name="Ballester A.-R."/>
            <person name="de la Fuente B."/>
            <person name="Harries E."/>
            <person name="Marcos J.F."/>
            <person name="Gonzalez-Candelas L."/>
            <person name="Gabaldon T."/>
        </authorList>
    </citation>
    <scope>NUCLEOTIDE SEQUENCE [LARGE SCALE GENOMIC DNA]</scope>
    <source>
        <strain evidence="3">PHI26 / CECT 20796</strain>
    </source>
</reference>
<dbReference type="OrthoDB" id="4064873at2759"/>
<proteinExistence type="predicted"/>
<sequence>MCKLKAFFFAAALVLGFSMFSCRDIDSEIDDVFRGALTILHVMASQSAQAVHYLNIVTKLEAAIGKQRHQLAAQARQRRGQYVNRIFNLNESSPIPRTQNWGGVEEETRNENPLLSQTVTSCAMLHSDDGTAPPASPPMIGGTLFDRDGMDLP</sequence>
<keyword evidence="3" id="KW-1185">Reference proteome</keyword>
<dbReference type="Proteomes" id="UP000009882">
    <property type="component" value="Unassembled WGS sequence"/>
</dbReference>
<dbReference type="AlphaFoldDB" id="K9FX76"/>
<dbReference type="InParanoid" id="K9FX76"/>
<evidence type="ECO:0000313" key="2">
    <source>
        <dbReference type="EMBL" id="EKV13714.1"/>
    </source>
</evidence>
<name>K9FX76_PEND2</name>
<feature type="signal peptide" evidence="1">
    <location>
        <begin position="1"/>
        <end position="16"/>
    </location>
</feature>
<evidence type="ECO:0000256" key="1">
    <source>
        <dbReference type="SAM" id="SignalP"/>
    </source>
</evidence>
<protein>
    <submittedName>
        <fullName evidence="2">Uncharacterized protein</fullName>
    </submittedName>
</protein>
<keyword evidence="1" id="KW-0732">Signal</keyword>
<dbReference type="STRING" id="1170229.K9FX76"/>
<feature type="chain" id="PRO_5003930673" evidence="1">
    <location>
        <begin position="17"/>
        <end position="153"/>
    </location>
</feature>
<comment type="caution">
    <text evidence="2">The sequence shown here is derived from an EMBL/GenBank/DDBJ whole genome shotgun (WGS) entry which is preliminary data.</text>
</comment>
<accession>K9FX76</accession>
<dbReference type="EMBL" id="AKCT01000155">
    <property type="protein sequence ID" value="EKV13714.1"/>
    <property type="molecule type" value="Genomic_DNA"/>
</dbReference>
<gene>
    <name evidence="2" type="ORF">PDIG_36250</name>
</gene>
<dbReference type="HOGENOM" id="CLU_1713906_0_0_1"/>
<organism evidence="2 3">
    <name type="scientific">Penicillium digitatum (strain PHI26 / CECT 20796)</name>
    <name type="common">Green mold</name>
    <dbReference type="NCBI Taxonomy" id="1170229"/>
    <lineage>
        <taxon>Eukaryota</taxon>
        <taxon>Fungi</taxon>
        <taxon>Dikarya</taxon>
        <taxon>Ascomycota</taxon>
        <taxon>Pezizomycotina</taxon>
        <taxon>Eurotiomycetes</taxon>
        <taxon>Eurotiomycetidae</taxon>
        <taxon>Eurotiales</taxon>
        <taxon>Aspergillaceae</taxon>
        <taxon>Penicillium</taxon>
    </lineage>
</organism>